<keyword evidence="3" id="KW-1185">Reference proteome</keyword>
<dbReference type="Proteomes" id="UP000245202">
    <property type="component" value="Unassembled WGS sequence"/>
</dbReference>
<proteinExistence type="predicted"/>
<keyword evidence="1" id="KW-0472">Membrane</keyword>
<evidence type="ECO:0000313" key="3">
    <source>
        <dbReference type="Proteomes" id="UP000245202"/>
    </source>
</evidence>
<name>A0A2R5F0Z8_9BACL</name>
<feature type="transmembrane region" description="Helical" evidence="1">
    <location>
        <begin position="67"/>
        <end position="94"/>
    </location>
</feature>
<evidence type="ECO:0000313" key="2">
    <source>
        <dbReference type="EMBL" id="GBG09334.1"/>
    </source>
</evidence>
<reference evidence="2 3" key="1">
    <citation type="submission" date="2017-08" db="EMBL/GenBank/DDBJ databases">
        <title>Substantial Increase in Enzyme Production by Combined Drug-Resistance Mutations in Paenibacillus agaridevorans.</title>
        <authorList>
            <person name="Tanaka Y."/>
            <person name="Funane K."/>
            <person name="Hosaka T."/>
            <person name="Shiwa Y."/>
            <person name="Fujita N."/>
            <person name="Miyazaki T."/>
            <person name="Yoshikawa H."/>
            <person name="Murakami K."/>
            <person name="Kasahara K."/>
            <person name="Inaoka T."/>
            <person name="Hiraga Y."/>
            <person name="Ochi K."/>
        </authorList>
    </citation>
    <scope>NUCLEOTIDE SEQUENCE [LARGE SCALE GENOMIC DNA]</scope>
    <source>
        <strain evidence="2 3">T-3040</strain>
    </source>
</reference>
<dbReference type="AlphaFoldDB" id="A0A2R5F0Z8"/>
<comment type="caution">
    <text evidence="2">The sequence shown here is derived from an EMBL/GenBank/DDBJ whole genome shotgun (WGS) entry which is preliminary data.</text>
</comment>
<sequence length="107" mass="12251">MDASWTDQFDIYVIDLTVLDGMDWALVVGSVLGTLLCVFAMVYWLYKLILGLWQMSAGRANFHDRSFWIRMLVVLILIMAAMSGLWFIIIAQLLESIQQSLERGMTV</sequence>
<organism evidence="2 3">
    <name type="scientific">Paenibacillus agaridevorans</name>
    <dbReference type="NCBI Taxonomy" id="171404"/>
    <lineage>
        <taxon>Bacteria</taxon>
        <taxon>Bacillati</taxon>
        <taxon>Bacillota</taxon>
        <taxon>Bacilli</taxon>
        <taxon>Bacillales</taxon>
        <taxon>Paenibacillaceae</taxon>
        <taxon>Paenibacillus</taxon>
    </lineage>
</organism>
<dbReference type="RefSeq" id="WP_108994090.1">
    <property type="nucleotide sequence ID" value="NZ_BDQX01000225.1"/>
</dbReference>
<keyword evidence="1" id="KW-0812">Transmembrane</keyword>
<feature type="transmembrane region" description="Helical" evidence="1">
    <location>
        <begin position="24"/>
        <end position="46"/>
    </location>
</feature>
<evidence type="ECO:0000256" key="1">
    <source>
        <dbReference type="SAM" id="Phobius"/>
    </source>
</evidence>
<accession>A0A2R5F0Z8</accession>
<gene>
    <name evidence="2" type="ORF">PAT3040_03978</name>
</gene>
<dbReference type="EMBL" id="BDQX01000225">
    <property type="protein sequence ID" value="GBG09334.1"/>
    <property type="molecule type" value="Genomic_DNA"/>
</dbReference>
<keyword evidence="1" id="KW-1133">Transmembrane helix</keyword>
<protein>
    <submittedName>
        <fullName evidence="2">Uncharacterized protein</fullName>
    </submittedName>
</protein>